<dbReference type="InterPro" id="IPR024445">
    <property type="entry name" value="Tnp_ISXO2-like"/>
</dbReference>
<dbReference type="Proteomes" id="UP000483820">
    <property type="component" value="Chromosome II"/>
</dbReference>
<dbReference type="AlphaFoldDB" id="A0A6A5HC61"/>
<gene>
    <name evidence="2" type="ORF">GCK72_004439</name>
</gene>
<dbReference type="GeneID" id="9810686"/>
<dbReference type="NCBIfam" id="NF033547">
    <property type="entry name" value="transpos_IS1595"/>
    <property type="match status" value="1"/>
</dbReference>
<evidence type="ECO:0000259" key="1">
    <source>
        <dbReference type="SMART" id="SM01126"/>
    </source>
</evidence>
<sequence>MLAEINSIADLTAQYPTEKDICHLLMDEDLLHKTAKCDKCGNNMSLRSRGSSYEWRCRVSKSQDCSSKSIKYGSFFKNTKLTLTQATKVMVMWSCQYTSSQISKEVGISERTTCDWRNFLREICQKTESTYGKIGGNDHIVEIDETNLHSRKYGVGKGTNEDWIFGGIDRESGKVFMKRVVNRSASVLVPLLQANVEKRSVVYSDEWRSYSQLKRYFTDHYTVCHKTQFINVVGTRRVCTNGVESMWSRLKKPFKAANGTSSALLDSYLSEFVCRENEKDDFFQSVINGMKIS</sequence>
<evidence type="ECO:0000313" key="2">
    <source>
        <dbReference type="EMBL" id="KAF1764491.1"/>
    </source>
</evidence>
<name>A0A6A5HC61_CAERE</name>
<feature type="domain" description="ISXO2-like transposase" evidence="1">
    <location>
        <begin position="133"/>
        <end position="277"/>
    </location>
</feature>
<dbReference type="SMART" id="SM01126">
    <property type="entry name" value="DDE_Tnp_IS1595"/>
    <property type="match status" value="1"/>
</dbReference>
<accession>A0A6A5HC61</accession>
<dbReference type="PANTHER" id="PTHR47163">
    <property type="entry name" value="DDE_TNP_IS1595 DOMAIN-CONTAINING PROTEIN"/>
    <property type="match status" value="1"/>
</dbReference>
<dbReference type="Pfam" id="PF12762">
    <property type="entry name" value="DDE_Tnp_IS1595"/>
    <property type="match status" value="1"/>
</dbReference>
<reference evidence="2 3" key="1">
    <citation type="submission" date="2019-12" db="EMBL/GenBank/DDBJ databases">
        <title>Chromosome-level assembly of the Caenorhabditis remanei genome.</title>
        <authorList>
            <person name="Teterina A.A."/>
            <person name="Willis J.H."/>
            <person name="Phillips P.C."/>
        </authorList>
    </citation>
    <scope>NUCLEOTIDE SEQUENCE [LARGE SCALE GENOMIC DNA]</scope>
    <source>
        <strain evidence="2 3">PX506</strain>
        <tissue evidence="2">Whole organism</tissue>
    </source>
</reference>
<dbReference type="EMBL" id="WUAV01000002">
    <property type="protein sequence ID" value="KAF1764491.1"/>
    <property type="molecule type" value="Genomic_DNA"/>
</dbReference>
<dbReference type="KEGG" id="crq:GCK72_004439"/>
<proteinExistence type="predicted"/>
<protein>
    <recommendedName>
        <fullName evidence="1">ISXO2-like transposase domain-containing protein</fullName>
    </recommendedName>
</protein>
<organism evidence="2 3">
    <name type="scientific">Caenorhabditis remanei</name>
    <name type="common">Caenorhabditis vulgaris</name>
    <dbReference type="NCBI Taxonomy" id="31234"/>
    <lineage>
        <taxon>Eukaryota</taxon>
        <taxon>Metazoa</taxon>
        <taxon>Ecdysozoa</taxon>
        <taxon>Nematoda</taxon>
        <taxon>Chromadorea</taxon>
        <taxon>Rhabditida</taxon>
        <taxon>Rhabditina</taxon>
        <taxon>Rhabditomorpha</taxon>
        <taxon>Rhabditoidea</taxon>
        <taxon>Rhabditidae</taxon>
        <taxon>Peloderinae</taxon>
        <taxon>Caenorhabditis</taxon>
    </lineage>
</organism>
<dbReference type="RefSeq" id="XP_053588874.1">
    <property type="nucleotide sequence ID" value="XM_053724680.1"/>
</dbReference>
<dbReference type="CTD" id="9810686"/>
<dbReference type="InterPro" id="IPR053164">
    <property type="entry name" value="IS1016-like_transposase"/>
</dbReference>
<comment type="caution">
    <text evidence="2">The sequence shown here is derived from an EMBL/GenBank/DDBJ whole genome shotgun (WGS) entry which is preliminary data.</text>
</comment>
<evidence type="ECO:0000313" key="3">
    <source>
        <dbReference type="Proteomes" id="UP000483820"/>
    </source>
</evidence>
<dbReference type="PANTHER" id="PTHR47163:SF2">
    <property type="entry name" value="SI:DKEY-17M8.2"/>
    <property type="match status" value="1"/>
</dbReference>